<dbReference type="AlphaFoldDB" id="A0A5B7DZ68"/>
<gene>
    <name evidence="1" type="ORF">E2C01_020143</name>
</gene>
<protein>
    <submittedName>
        <fullName evidence="1">Uncharacterized protein</fullName>
    </submittedName>
</protein>
<accession>A0A5B7DZ68</accession>
<name>A0A5B7DZ68_PORTR</name>
<dbReference type="Proteomes" id="UP000324222">
    <property type="component" value="Unassembled WGS sequence"/>
</dbReference>
<sequence length="62" mass="6477">MASVSTTLGYHCSSFSTCQDMSSLVAVHSCSPSARNSITCEQSGVPRTSKLKNVPSISPLTV</sequence>
<keyword evidence="2" id="KW-1185">Reference proteome</keyword>
<dbReference type="EMBL" id="VSRR010001680">
    <property type="protein sequence ID" value="MPC26991.1"/>
    <property type="molecule type" value="Genomic_DNA"/>
</dbReference>
<evidence type="ECO:0000313" key="1">
    <source>
        <dbReference type="EMBL" id="MPC26991.1"/>
    </source>
</evidence>
<organism evidence="1 2">
    <name type="scientific">Portunus trituberculatus</name>
    <name type="common">Swimming crab</name>
    <name type="synonym">Neptunus trituberculatus</name>
    <dbReference type="NCBI Taxonomy" id="210409"/>
    <lineage>
        <taxon>Eukaryota</taxon>
        <taxon>Metazoa</taxon>
        <taxon>Ecdysozoa</taxon>
        <taxon>Arthropoda</taxon>
        <taxon>Crustacea</taxon>
        <taxon>Multicrustacea</taxon>
        <taxon>Malacostraca</taxon>
        <taxon>Eumalacostraca</taxon>
        <taxon>Eucarida</taxon>
        <taxon>Decapoda</taxon>
        <taxon>Pleocyemata</taxon>
        <taxon>Brachyura</taxon>
        <taxon>Eubrachyura</taxon>
        <taxon>Portunoidea</taxon>
        <taxon>Portunidae</taxon>
        <taxon>Portuninae</taxon>
        <taxon>Portunus</taxon>
    </lineage>
</organism>
<comment type="caution">
    <text evidence="1">The sequence shown here is derived from an EMBL/GenBank/DDBJ whole genome shotgun (WGS) entry which is preliminary data.</text>
</comment>
<proteinExistence type="predicted"/>
<reference evidence="1 2" key="1">
    <citation type="submission" date="2019-05" db="EMBL/GenBank/DDBJ databases">
        <title>Another draft genome of Portunus trituberculatus and its Hox gene families provides insights of decapod evolution.</title>
        <authorList>
            <person name="Jeong J.-H."/>
            <person name="Song I."/>
            <person name="Kim S."/>
            <person name="Choi T."/>
            <person name="Kim D."/>
            <person name="Ryu S."/>
            <person name="Kim W."/>
        </authorList>
    </citation>
    <scope>NUCLEOTIDE SEQUENCE [LARGE SCALE GENOMIC DNA]</scope>
    <source>
        <tissue evidence="1">Muscle</tissue>
    </source>
</reference>
<evidence type="ECO:0000313" key="2">
    <source>
        <dbReference type="Proteomes" id="UP000324222"/>
    </source>
</evidence>